<name>A0ABW2L973_9BACT</name>
<keyword evidence="1" id="KW-0472">Membrane</keyword>
<sequence>MKNIDPRTYRPQDKLLYSAMLVWITSWSLDLLRSPFENPSMIFKLPLILITSIILVQVFVPKLRFSGLANMISLIILLATTGLGLLLRAV</sequence>
<gene>
    <name evidence="2" type="ORF">ACFQY0_13180</name>
</gene>
<keyword evidence="3" id="KW-1185">Reference proteome</keyword>
<proteinExistence type="predicted"/>
<comment type="caution">
    <text evidence="2">The sequence shown here is derived from an EMBL/GenBank/DDBJ whole genome shotgun (WGS) entry which is preliminary data.</text>
</comment>
<evidence type="ECO:0000256" key="1">
    <source>
        <dbReference type="SAM" id="Phobius"/>
    </source>
</evidence>
<feature type="transmembrane region" description="Helical" evidence="1">
    <location>
        <begin position="66"/>
        <end position="87"/>
    </location>
</feature>
<dbReference type="EMBL" id="JBHTBS010000006">
    <property type="protein sequence ID" value="MFC7338140.1"/>
    <property type="molecule type" value="Genomic_DNA"/>
</dbReference>
<keyword evidence="1" id="KW-0812">Transmembrane</keyword>
<evidence type="ECO:0000313" key="2">
    <source>
        <dbReference type="EMBL" id="MFC7338140.1"/>
    </source>
</evidence>
<organism evidence="2 3">
    <name type="scientific">Haloferula chungangensis</name>
    <dbReference type="NCBI Taxonomy" id="1048331"/>
    <lineage>
        <taxon>Bacteria</taxon>
        <taxon>Pseudomonadati</taxon>
        <taxon>Verrucomicrobiota</taxon>
        <taxon>Verrucomicrobiia</taxon>
        <taxon>Verrucomicrobiales</taxon>
        <taxon>Verrucomicrobiaceae</taxon>
        <taxon>Haloferula</taxon>
    </lineage>
</organism>
<reference evidence="3" key="1">
    <citation type="journal article" date="2019" name="Int. J. Syst. Evol. Microbiol.">
        <title>The Global Catalogue of Microorganisms (GCM) 10K type strain sequencing project: providing services to taxonomists for standard genome sequencing and annotation.</title>
        <authorList>
            <consortium name="The Broad Institute Genomics Platform"/>
            <consortium name="The Broad Institute Genome Sequencing Center for Infectious Disease"/>
            <person name="Wu L."/>
            <person name="Ma J."/>
        </authorList>
    </citation>
    <scope>NUCLEOTIDE SEQUENCE [LARGE SCALE GENOMIC DNA]</scope>
    <source>
        <strain evidence="3">CGMCC 4.1467</strain>
    </source>
</reference>
<feature type="transmembrane region" description="Helical" evidence="1">
    <location>
        <begin position="41"/>
        <end position="60"/>
    </location>
</feature>
<evidence type="ECO:0000313" key="3">
    <source>
        <dbReference type="Proteomes" id="UP001596472"/>
    </source>
</evidence>
<protein>
    <submittedName>
        <fullName evidence="2">Uncharacterized protein</fullName>
    </submittedName>
</protein>
<dbReference type="RefSeq" id="WP_379713121.1">
    <property type="nucleotide sequence ID" value="NZ_JBHTBS010000006.1"/>
</dbReference>
<accession>A0ABW2L973</accession>
<dbReference type="Proteomes" id="UP001596472">
    <property type="component" value="Unassembled WGS sequence"/>
</dbReference>
<keyword evidence="1" id="KW-1133">Transmembrane helix</keyword>